<organism evidence="6 7">
    <name type="scientific">Gilvimarinus gilvus</name>
    <dbReference type="NCBI Taxonomy" id="3058038"/>
    <lineage>
        <taxon>Bacteria</taxon>
        <taxon>Pseudomonadati</taxon>
        <taxon>Pseudomonadota</taxon>
        <taxon>Gammaproteobacteria</taxon>
        <taxon>Cellvibrionales</taxon>
        <taxon>Cellvibrionaceae</taxon>
        <taxon>Gilvimarinus</taxon>
    </lineage>
</organism>
<dbReference type="Proteomes" id="UP001273505">
    <property type="component" value="Unassembled WGS sequence"/>
</dbReference>
<accession>A0ABU4RUP2</accession>
<dbReference type="RefSeq" id="WP_302724685.1">
    <property type="nucleotide sequence ID" value="NZ_JAULRU010000823.1"/>
</dbReference>
<keyword evidence="7" id="KW-1185">Reference proteome</keyword>
<evidence type="ECO:0000313" key="6">
    <source>
        <dbReference type="EMBL" id="MDX6848596.1"/>
    </source>
</evidence>
<evidence type="ECO:0000256" key="1">
    <source>
        <dbReference type="ARBA" id="ARBA00012452"/>
    </source>
</evidence>
<dbReference type="PROSITE" id="PS50404">
    <property type="entry name" value="GST_NTER"/>
    <property type="match status" value="1"/>
</dbReference>
<dbReference type="PANTHER" id="PTHR43968">
    <property type="match status" value="1"/>
</dbReference>
<dbReference type="PANTHER" id="PTHR43968:SF6">
    <property type="entry name" value="GLUTATHIONE S-TRANSFERASE OMEGA"/>
    <property type="match status" value="1"/>
</dbReference>
<dbReference type="SUPFAM" id="SSF47616">
    <property type="entry name" value="GST C-terminal domain-like"/>
    <property type="match status" value="1"/>
</dbReference>
<dbReference type="EMBL" id="JAXAFO010000005">
    <property type="protein sequence ID" value="MDX6848596.1"/>
    <property type="molecule type" value="Genomic_DNA"/>
</dbReference>
<dbReference type="Gene3D" id="1.20.1050.10">
    <property type="match status" value="1"/>
</dbReference>
<evidence type="ECO:0000259" key="4">
    <source>
        <dbReference type="PROSITE" id="PS50404"/>
    </source>
</evidence>
<dbReference type="EC" id="2.5.1.18" evidence="1"/>
<dbReference type="InterPro" id="IPR045073">
    <property type="entry name" value="Omega/Tau-like"/>
</dbReference>
<feature type="domain" description="GST C-terminal" evidence="5">
    <location>
        <begin position="87"/>
        <end position="207"/>
    </location>
</feature>
<dbReference type="InterPro" id="IPR036249">
    <property type="entry name" value="Thioredoxin-like_sf"/>
</dbReference>
<dbReference type="SUPFAM" id="SSF52833">
    <property type="entry name" value="Thioredoxin-like"/>
    <property type="match status" value="1"/>
</dbReference>
<dbReference type="InterPro" id="IPR040079">
    <property type="entry name" value="Glutathione_S-Trfase"/>
</dbReference>
<dbReference type="InterPro" id="IPR010987">
    <property type="entry name" value="Glutathione-S-Trfase_C-like"/>
</dbReference>
<dbReference type="InterPro" id="IPR004045">
    <property type="entry name" value="Glutathione_S-Trfase_N"/>
</dbReference>
<proteinExistence type="predicted"/>
<comment type="catalytic activity">
    <reaction evidence="3">
        <text>RX + glutathione = an S-substituted glutathione + a halide anion + H(+)</text>
        <dbReference type="Rhea" id="RHEA:16437"/>
        <dbReference type="ChEBI" id="CHEBI:15378"/>
        <dbReference type="ChEBI" id="CHEBI:16042"/>
        <dbReference type="ChEBI" id="CHEBI:17792"/>
        <dbReference type="ChEBI" id="CHEBI:57925"/>
        <dbReference type="ChEBI" id="CHEBI:90779"/>
        <dbReference type="EC" id="2.5.1.18"/>
    </reaction>
</comment>
<dbReference type="InterPro" id="IPR036282">
    <property type="entry name" value="Glutathione-S-Trfase_C_sf"/>
</dbReference>
<evidence type="ECO:0000259" key="5">
    <source>
        <dbReference type="PROSITE" id="PS50405"/>
    </source>
</evidence>
<dbReference type="InterPro" id="IPR050983">
    <property type="entry name" value="GST_Omega/HSP26"/>
</dbReference>
<comment type="caution">
    <text evidence="6">The sequence shown here is derived from an EMBL/GenBank/DDBJ whole genome shotgun (WGS) entry which is preliminary data.</text>
</comment>
<reference evidence="6 7" key="1">
    <citation type="submission" date="2023-11" db="EMBL/GenBank/DDBJ databases">
        <title>Gilvimarinus fulvus sp. nov., isolated from the surface of Kelp.</title>
        <authorList>
            <person name="Sun Y.Y."/>
            <person name="Gong Y."/>
            <person name="Du Z.J."/>
        </authorList>
    </citation>
    <scope>NUCLEOTIDE SEQUENCE [LARGE SCALE GENOMIC DNA]</scope>
    <source>
        <strain evidence="6 7">SDUM040013</strain>
    </source>
</reference>
<dbReference type="Pfam" id="PF13409">
    <property type="entry name" value="GST_N_2"/>
    <property type="match status" value="1"/>
</dbReference>
<name>A0ABU4RUP2_9GAMM</name>
<protein>
    <recommendedName>
        <fullName evidence="1">glutathione transferase</fullName>
        <ecNumber evidence="1">2.5.1.18</ecNumber>
    </recommendedName>
</protein>
<gene>
    <name evidence="6" type="ORF">SCD92_04445</name>
</gene>
<dbReference type="Gene3D" id="3.40.30.10">
    <property type="entry name" value="Glutaredoxin"/>
    <property type="match status" value="1"/>
</dbReference>
<evidence type="ECO:0000256" key="2">
    <source>
        <dbReference type="ARBA" id="ARBA00022679"/>
    </source>
</evidence>
<feature type="domain" description="GST N-terminal" evidence="4">
    <location>
        <begin position="4"/>
        <end position="83"/>
    </location>
</feature>
<evidence type="ECO:0000256" key="3">
    <source>
        <dbReference type="ARBA" id="ARBA00047960"/>
    </source>
</evidence>
<dbReference type="CDD" id="cd00299">
    <property type="entry name" value="GST_C_family"/>
    <property type="match status" value="1"/>
</dbReference>
<sequence>MKQQNFHLITHALCPYVQRSIITLEEKSIAYTRTDIDLANKPTWFKQKSPMGRVPVLLVDENRALFESAVICEYLDEVTSGSLHPTDILEKAYHRAWIEFGSGILQSIASLYNAKNSASFHRIHTEIHGKFRIIEGKISGIPFFTGEQFHLIDAVYGPIFRYFDVFDSFTDLNTFTNLPKCQWWRSALRQRKSVQQAVAENYPALLVQFLKNRDSYTSQLILTEGM</sequence>
<dbReference type="SFLD" id="SFLDG00358">
    <property type="entry name" value="Main_(cytGST)"/>
    <property type="match status" value="1"/>
</dbReference>
<keyword evidence="2" id="KW-0808">Transferase</keyword>
<dbReference type="PROSITE" id="PS50405">
    <property type="entry name" value="GST_CTER"/>
    <property type="match status" value="1"/>
</dbReference>
<dbReference type="SFLD" id="SFLDG01152">
    <property type="entry name" value="Main.3:_Omega-_and_Tau-like"/>
    <property type="match status" value="1"/>
</dbReference>
<evidence type="ECO:0000313" key="7">
    <source>
        <dbReference type="Proteomes" id="UP001273505"/>
    </source>
</evidence>
<dbReference type="SFLD" id="SFLDS00019">
    <property type="entry name" value="Glutathione_Transferase_(cytos"/>
    <property type="match status" value="1"/>
</dbReference>